<dbReference type="EMBL" id="UFQT01000441">
    <property type="protein sequence ID" value="SSX24359.1"/>
    <property type="molecule type" value="Genomic_DNA"/>
</dbReference>
<dbReference type="GO" id="GO:0042302">
    <property type="term" value="F:structural constituent of cuticle"/>
    <property type="evidence" value="ECO:0007669"/>
    <property type="project" value="UniProtKB-UniRule"/>
</dbReference>
<proteinExistence type="predicted"/>
<protein>
    <submittedName>
        <fullName evidence="4">CSON010730 protein</fullName>
    </submittedName>
</protein>
<name>A0A336M639_CULSO</name>
<evidence type="ECO:0000256" key="3">
    <source>
        <dbReference type="SAM" id="SignalP"/>
    </source>
</evidence>
<evidence type="ECO:0000256" key="1">
    <source>
        <dbReference type="ARBA" id="ARBA00022460"/>
    </source>
</evidence>
<evidence type="ECO:0000313" key="4">
    <source>
        <dbReference type="EMBL" id="SSX24359.1"/>
    </source>
</evidence>
<dbReference type="InterPro" id="IPR031311">
    <property type="entry name" value="CHIT_BIND_RR_consensus"/>
</dbReference>
<dbReference type="GO" id="GO:0031012">
    <property type="term" value="C:extracellular matrix"/>
    <property type="evidence" value="ECO:0007669"/>
    <property type="project" value="TreeGrafter"/>
</dbReference>
<accession>A0A336M639</accession>
<sequence>MKVFVAVALACIATVAAIEEEGYAFDVKHDFYGGIGGGSIGGGFGGGFGGSEGGIGGGFGGQGGIGGGQGGFGGGHGGFEGGYHFPAYKYAYGVKDHHTGDFKDAWEHRHGDHVEGEYSFKEADGTHRIVKYHANGKEGFNAIVKNIGKPIEGGFIGGQGGQGGIGGGIGGGYGKGYSYQKVKYL</sequence>
<keyword evidence="1 2" id="KW-0193">Cuticle</keyword>
<dbReference type="AlphaFoldDB" id="A0A336M639"/>
<dbReference type="PROSITE" id="PS51155">
    <property type="entry name" value="CHIT_BIND_RR_2"/>
    <property type="match status" value="1"/>
</dbReference>
<reference evidence="4" key="1">
    <citation type="submission" date="2018-07" db="EMBL/GenBank/DDBJ databases">
        <authorList>
            <person name="Quirk P.G."/>
            <person name="Krulwich T.A."/>
        </authorList>
    </citation>
    <scope>NUCLEOTIDE SEQUENCE</scope>
</reference>
<feature type="chain" id="PRO_5016353464" evidence="3">
    <location>
        <begin position="18"/>
        <end position="185"/>
    </location>
</feature>
<dbReference type="VEuPathDB" id="VectorBase:CSON010730"/>
<dbReference type="Pfam" id="PF00379">
    <property type="entry name" value="Chitin_bind_4"/>
    <property type="match status" value="1"/>
</dbReference>
<dbReference type="InterPro" id="IPR051217">
    <property type="entry name" value="Insect_Cuticle_Struc_Prot"/>
</dbReference>
<gene>
    <name evidence="4" type="primary">CSON010730</name>
</gene>
<feature type="signal peptide" evidence="3">
    <location>
        <begin position="1"/>
        <end position="17"/>
    </location>
</feature>
<dbReference type="OMA" id="ACLAYEH"/>
<dbReference type="GO" id="GO:0005615">
    <property type="term" value="C:extracellular space"/>
    <property type="evidence" value="ECO:0007669"/>
    <property type="project" value="TreeGrafter"/>
</dbReference>
<organism evidence="4">
    <name type="scientific">Culicoides sonorensis</name>
    <name type="common">Biting midge</name>
    <dbReference type="NCBI Taxonomy" id="179676"/>
    <lineage>
        <taxon>Eukaryota</taxon>
        <taxon>Metazoa</taxon>
        <taxon>Ecdysozoa</taxon>
        <taxon>Arthropoda</taxon>
        <taxon>Hexapoda</taxon>
        <taxon>Insecta</taxon>
        <taxon>Pterygota</taxon>
        <taxon>Neoptera</taxon>
        <taxon>Endopterygota</taxon>
        <taxon>Diptera</taxon>
        <taxon>Nematocera</taxon>
        <taxon>Chironomoidea</taxon>
        <taxon>Ceratopogonidae</taxon>
        <taxon>Ceratopogoninae</taxon>
        <taxon>Culicoides</taxon>
        <taxon>Monoculicoides</taxon>
    </lineage>
</organism>
<dbReference type="PANTHER" id="PTHR12236">
    <property type="entry name" value="STRUCTURAL CONTITUENT OF CUTICLE"/>
    <property type="match status" value="1"/>
</dbReference>
<dbReference type="PROSITE" id="PS00233">
    <property type="entry name" value="CHIT_BIND_RR_1"/>
    <property type="match status" value="1"/>
</dbReference>
<keyword evidence="3" id="KW-0732">Signal</keyword>
<dbReference type="InterPro" id="IPR000618">
    <property type="entry name" value="Insect_cuticle"/>
</dbReference>
<dbReference type="PANTHER" id="PTHR12236:SF76">
    <property type="entry name" value="ADULT-SPECIFIC CUTICULAR PROTEIN ACP-20-LIKE PROTEIN"/>
    <property type="match status" value="1"/>
</dbReference>
<evidence type="ECO:0000256" key="2">
    <source>
        <dbReference type="PROSITE-ProRule" id="PRU00497"/>
    </source>
</evidence>